<keyword evidence="5 9" id="KW-0378">Hydrolase</keyword>
<dbReference type="PANTHER" id="PTHR42693:SF42">
    <property type="entry name" value="ARYLSULFATASE G"/>
    <property type="match status" value="1"/>
</dbReference>
<evidence type="ECO:0000256" key="3">
    <source>
        <dbReference type="ARBA" id="ARBA00022723"/>
    </source>
</evidence>
<keyword evidence="6" id="KW-0106">Calcium</keyword>
<evidence type="ECO:0000256" key="2">
    <source>
        <dbReference type="ARBA" id="ARBA00008779"/>
    </source>
</evidence>
<dbReference type="EC" id="3.1.6.1" evidence="9"/>
<dbReference type="InterPro" id="IPR024607">
    <property type="entry name" value="Sulfatase_CS"/>
</dbReference>
<reference evidence="9 10" key="1">
    <citation type="submission" date="2019-08" db="EMBL/GenBank/DDBJ databases">
        <title>Deep-cultivation of Planctomycetes and their phenomic and genomic characterization uncovers novel biology.</title>
        <authorList>
            <person name="Wiegand S."/>
            <person name="Jogler M."/>
            <person name="Boedeker C."/>
            <person name="Pinto D."/>
            <person name="Vollmers J."/>
            <person name="Rivas-Marin E."/>
            <person name="Kohn T."/>
            <person name="Peeters S.H."/>
            <person name="Heuer A."/>
            <person name="Rast P."/>
            <person name="Oberbeckmann S."/>
            <person name="Bunk B."/>
            <person name="Jeske O."/>
            <person name="Meyerdierks A."/>
            <person name="Storesund J.E."/>
            <person name="Kallscheuer N."/>
            <person name="Luecker S."/>
            <person name="Lage O.M."/>
            <person name="Pohl T."/>
            <person name="Merkel B.J."/>
            <person name="Hornburger P."/>
            <person name="Mueller R.-W."/>
            <person name="Bruemmer F."/>
            <person name="Labrenz M."/>
            <person name="Spormann A.M."/>
            <person name="Op Den Camp H."/>
            <person name="Overmann J."/>
            <person name="Amann R."/>
            <person name="Jetten M.S.M."/>
            <person name="Mascher T."/>
            <person name="Medema M.H."/>
            <person name="Devos D.P."/>
            <person name="Kaster A.-K."/>
            <person name="Ovreas L."/>
            <person name="Rohde M."/>
            <person name="Galperin M.Y."/>
            <person name="Jogler C."/>
        </authorList>
    </citation>
    <scope>NUCLEOTIDE SEQUENCE [LARGE SCALE GENOMIC DNA]</scope>
    <source>
        <strain evidence="9 10">LF1</strain>
    </source>
</reference>
<feature type="signal peptide" evidence="7">
    <location>
        <begin position="1"/>
        <end position="26"/>
    </location>
</feature>
<evidence type="ECO:0000313" key="9">
    <source>
        <dbReference type="EMBL" id="KAA1261235.1"/>
    </source>
</evidence>
<dbReference type="Pfam" id="PF00884">
    <property type="entry name" value="Sulfatase"/>
    <property type="match status" value="1"/>
</dbReference>
<comment type="caution">
    <text evidence="9">The sequence shown here is derived from an EMBL/GenBank/DDBJ whole genome shotgun (WGS) entry which is preliminary data.</text>
</comment>
<dbReference type="PROSITE" id="PS00523">
    <property type="entry name" value="SULFATASE_1"/>
    <property type="match status" value="1"/>
</dbReference>
<keyword evidence="4 7" id="KW-0732">Signal</keyword>
<dbReference type="Gene3D" id="3.40.720.10">
    <property type="entry name" value="Alkaline Phosphatase, subunit A"/>
    <property type="match status" value="1"/>
</dbReference>
<dbReference type="InterPro" id="IPR017850">
    <property type="entry name" value="Alkaline_phosphatase_core_sf"/>
</dbReference>
<evidence type="ECO:0000256" key="7">
    <source>
        <dbReference type="SAM" id="SignalP"/>
    </source>
</evidence>
<evidence type="ECO:0000313" key="10">
    <source>
        <dbReference type="Proteomes" id="UP000322699"/>
    </source>
</evidence>
<evidence type="ECO:0000256" key="5">
    <source>
        <dbReference type="ARBA" id="ARBA00022801"/>
    </source>
</evidence>
<dbReference type="Proteomes" id="UP000322699">
    <property type="component" value="Unassembled WGS sequence"/>
</dbReference>
<evidence type="ECO:0000256" key="4">
    <source>
        <dbReference type="ARBA" id="ARBA00022729"/>
    </source>
</evidence>
<comment type="cofactor">
    <cofactor evidence="1">
        <name>Ca(2+)</name>
        <dbReference type="ChEBI" id="CHEBI:29108"/>
    </cofactor>
</comment>
<evidence type="ECO:0000259" key="8">
    <source>
        <dbReference type="Pfam" id="PF00884"/>
    </source>
</evidence>
<dbReference type="InterPro" id="IPR050738">
    <property type="entry name" value="Sulfatase"/>
</dbReference>
<name>A0A5B1CMU6_9BACT</name>
<dbReference type="InterPro" id="IPR000917">
    <property type="entry name" value="Sulfatase_N"/>
</dbReference>
<dbReference type="Gene3D" id="3.30.1120.10">
    <property type="match status" value="1"/>
</dbReference>
<dbReference type="CDD" id="cd16144">
    <property type="entry name" value="ARS_like"/>
    <property type="match status" value="1"/>
</dbReference>
<dbReference type="EMBL" id="VRLW01000001">
    <property type="protein sequence ID" value="KAA1261235.1"/>
    <property type="molecule type" value="Genomic_DNA"/>
</dbReference>
<protein>
    <submittedName>
        <fullName evidence="9">Arylsulfatase</fullName>
        <ecNumber evidence="9">3.1.6.1</ecNumber>
    </submittedName>
</protein>
<sequence length="460" mass="51699" precursor="true">MRSSKLIGRSVAALLVAFSLIQCARAAETERPNILLILVDDMGWKDLGCYGSDFYKTPHIDKLASEGMLFTDGYAAASVCSPTRASIVTGKYPARTRLTDWIPGSKHPKKPLRMPKWQRWLPEEEVTIGELFQQNGYRTAWLGKWHLRGLPTPEHPDPALQDPLYATPQQEHGFDVGVQDWYLNSDERPEDPKGVFELTNETIEFIKNTPDQPWFVTLSHYSVHSPVRFNDEVRDAYKAAVNPNALQQNAAYAAMVEPLDQSIGKLMAFMKEQSLDENTLIVFISDNGGVSGWTNNAPLRNGKGTLYEGGTRVPWIARWPGRIPAGVTSDAVVSSIDLYPTFARVAGIPNLPTDIDGVDLSDHLLSSKPLGRDAVYWHYPHYHHGVPSGSIRKDDYKLIEYFEDGKLELFNLKADLSEKKNLVDQKPELAEELHQALVDWRDKVDAQMPTPNPNYSSRSK</sequence>
<proteinExistence type="inferred from homology"/>
<feature type="domain" description="Sulfatase N-terminal" evidence="8">
    <location>
        <begin position="32"/>
        <end position="348"/>
    </location>
</feature>
<dbReference type="OrthoDB" id="9803751at2"/>
<dbReference type="SUPFAM" id="SSF53649">
    <property type="entry name" value="Alkaline phosphatase-like"/>
    <property type="match status" value="1"/>
</dbReference>
<evidence type="ECO:0000256" key="1">
    <source>
        <dbReference type="ARBA" id="ARBA00001913"/>
    </source>
</evidence>
<dbReference type="AlphaFoldDB" id="A0A5B1CMU6"/>
<dbReference type="PANTHER" id="PTHR42693">
    <property type="entry name" value="ARYLSULFATASE FAMILY MEMBER"/>
    <property type="match status" value="1"/>
</dbReference>
<keyword evidence="10" id="KW-1185">Reference proteome</keyword>
<gene>
    <name evidence="9" type="ORF">LF1_37810</name>
</gene>
<comment type="similarity">
    <text evidence="2">Belongs to the sulfatase family.</text>
</comment>
<feature type="chain" id="PRO_5022930737" evidence="7">
    <location>
        <begin position="27"/>
        <end position="460"/>
    </location>
</feature>
<dbReference type="GO" id="GO:0046872">
    <property type="term" value="F:metal ion binding"/>
    <property type="evidence" value="ECO:0007669"/>
    <property type="project" value="UniProtKB-KW"/>
</dbReference>
<organism evidence="9 10">
    <name type="scientific">Rubripirellula obstinata</name>
    <dbReference type="NCBI Taxonomy" id="406547"/>
    <lineage>
        <taxon>Bacteria</taxon>
        <taxon>Pseudomonadati</taxon>
        <taxon>Planctomycetota</taxon>
        <taxon>Planctomycetia</taxon>
        <taxon>Pirellulales</taxon>
        <taxon>Pirellulaceae</taxon>
        <taxon>Rubripirellula</taxon>
    </lineage>
</organism>
<dbReference type="RefSeq" id="WP_068267611.1">
    <property type="nucleotide sequence ID" value="NZ_LWSK01000227.1"/>
</dbReference>
<keyword evidence="3" id="KW-0479">Metal-binding</keyword>
<evidence type="ECO:0000256" key="6">
    <source>
        <dbReference type="ARBA" id="ARBA00022837"/>
    </source>
</evidence>
<dbReference type="GO" id="GO:0004065">
    <property type="term" value="F:arylsulfatase activity"/>
    <property type="evidence" value="ECO:0007669"/>
    <property type="project" value="UniProtKB-EC"/>
</dbReference>
<accession>A0A5B1CMU6</accession>